<dbReference type="OrthoDB" id="21474at2759"/>
<feature type="compositionally biased region" description="Basic and acidic residues" evidence="1">
    <location>
        <begin position="1"/>
        <end position="19"/>
    </location>
</feature>
<feature type="region of interest" description="Disordered" evidence="1">
    <location>
        <begin position="1"/>
        <end position="23"/>
    </location>
</feature>
<evidence type="ECO:0000313" key="4">
    <source>
        <dbReference type="Proteomes" id="UP000703269"/>
    </source>
</evidence>
<dbReference type="InterPro" id="IPR046522">
    <property type="entry name" value="DUF6699"/>
</dbReference>
<comment type="caution">
    <text evidence="3">The sequence shown here is derived from an EMBL/GenBank/DDBJ whole genome shotgun (WGS) entry which is preliminary data.</text>
</comment>
<evidence type="ECO:0000256" key="1">
    <source>
        <dbReference type="SAM" id="MobiDB-lite"/>
    </source>
</evidence>
<dbReference type="Pfam" id="PF20415">
    <property type="entry name" value="DUF6699"/>
    <property type="match status" value="1"/>
</dbReference>
<accession>A0A9P3LMN3</accession>
<dbReference type="Proteomes" id="UP000703269">
    <property type="component" value="Unassembled WGS sequence"/>
</dbReference>
<feature type="domain" description="DUF6699" evidence="2">
    <location>
        <begin position="73"/>
        <end position="197"/>
    </location>
</feature>
<dbReference type="AlphaFoldDB" id="A0A9P3LMN3"/>
<proteinExistence type="predicted"/>
<gene>
    <name evidence="3" type="ORF">PsYK624_161530</name>
</gene>
<keyword evidence="4" id="KW-1185">Reference proteome</keyword>
<protein>
    <recommendedName>
        <fullName evidence="2">DUF6699 domain-containing protein</fullName>
    </recommendedName>
</protein>
<evidence type="ECO:0000259" key="2">
    <source>
        <dbReference type="Pfam" id="PF20415"/>
    </source>
</evidence>
<evidence type="ECO:0000313" key="3">
    <source>
        <dbReference type="EMBL" id="GJE99879.1"/>
    </source>
</evidence>
<name>A0A9P3LMN3_9APHY</name>
<dbReference type="EMBL" id="BPQB01000123">
    <property type="protein sequence ID" value="GJE99879.1"/>
    <property type="molecule type" value="Genomic_DNA"/>
</dbReference>
<sequence length="225" mass="24720">MACPDDRPLRREQTQDAHHPPPVCVQRPAHTWPVPPAQPTLPPVPLPVMSLPPPGLPPPDALHSCLDARGAALAWDVRNCPRRVLPAYAHVARASVLFAPVRTLRLVARAFPWPLVVRAGAGGGVVCGAVWERVHAALRVPIAPAEWALLCADEVKRRAVVSAMRRRVERDPEGEEDVPLRVDYLGSSTVFLGLERDDTYVESILLPGTRMMETRVIRMGRPLDA</sequence>
<organism evidence="3 4">
    <name type="scientific">Phanerochaete sordida</name>
    <dbReference type="NCBI Taxonomy" id="48140"/>
    <lineage>
        <taxon>Eukaryota</taxon>
        <taxon>Fungi</taxon>
        <taxon>Dikarya</taxon>
        <taxon>Basidiomycota</taxon>
        <taxon>Agaricomycotina</taxon>
        <taxon>Agaricomycetes</taxon>
        <taxon>Polyporales</taxon>
        <taxon>Phanerochaetaceae</taxon>
        <taxon>Phanerochaete</taxon>
    </lineage>
</organism>
<reference evidence="3 4" key="1">
    <citation type="submission" date="2021-08" db="EMBL/GenBank/DDBJ databases">
        <title>Draft Genome Sequence of Phanerochaete sordida strain YK-624.</title>
        <authorList>
            <person name="Mori T."/>
            <person name="Dohra H."/>
            <person name="Suzuki T."/>
            <person name="Kawagishi H."/>
            <person name="Hirai H."/>
        </authorList>
    </citation>
    <scope>NUCLEOTIDE SEQUENCE [LARGE SCALE GENOMIC DNA]</scope>
    <source>
        <strain evidence="3 4">YK-624</strain>
    </source>
</reference>